<keyword evidence="1" id="KW-0472">Membrane</keyword>
<evidence type="ECO:0000256" key="1">
    <source>
        <dbReference type="SAM" id="Phobius"/>
    </source>
</evidence>
<dbReference type="RefSeq" id="WP_187638985.1">
    <property type="nucleotide sequence ID" value="NZ_VZQQ01000081.1"/>
</dbReference>
<evidence type="ECO:0000313" key="2">
    <source>
        <dbReference type="EMBL" id="MBC8752109.1"/>
    </source>
</evidence>
<keyword evidence="1" id="KW-0812">Transmembrane</keyword>
<feature type="transmembrane region" description="Helical" evidence="1">
    <location>
        <begin position="27"/>
        <end position="48"/>
    </location>
</feature>
<keyword evidence="1" id="KW-1133">Transmembrane helix</keyword>
<reference evidence="2 3" key="1">
    <citation type="submission" date="2019-09" db="EMBL/GenBank/DDBJ databases">
        <title>Paraburkholderia podalyriae sp. nov., A South African Podalyria-associated rhizobium.</title>
        <authorList>
            <person name="Mavima L."/>
            <person name="Beukes C.W."/>
            <person name="Palmer M."/>
            <person name="De Meyer S.E."/>
            <person name="James E.K."/>
            <person name="Maluk M."/>
            <person name="Avontuur J.R."/>
            <person name="Chan W.Y."/>
            <person name="Venter S.N."/>
            <person name="Steenkamp E.T."/>
        </authorList>
    </citation>
    <scope>NUCLEOTIDE SEQUENCE [LARGE SCALE GENOMIC DNA]</scope>
    <source>
        <strain evidence="2 3">WC7.3b</strain>
    </source>
</reference>
<name>A0ABR7Q0R4_9BURK</name>
<dbReference type="EMBL" id="VZQQ01000081">
    <property type="protein sequence ID" value="MBC8752109.1"/>
    <property type="molecule type" value="Genomic_DNA"/>
</dbReference>
<evidence type="ECO:0000313" key="3">
    <source>
        <dbReference type="Proteomes" id="UP000736373"/>
    </source>
</evidence>
<dbReference type="Proteomes" id="UP000736373">
    <property type="component" value="Unassembled WGS sequence"/>
</dbReference>
<proteinExistence type="predicted"/>
<accession>A0ABR7Q0R4</accession>
<gene>
    <name evidence="2" type="ORF">F6X42_38395</name>
</gene>
<comment type="caution">
    <text evidence="2">The sequence shown here is derived from an EMBL/GenBank/DDBJ whole genome shotgun (WGS) entry which is preliminary data.</text>
</comment>
<sequence>MPLQVIRHACQLRRFLVSHQNEVSVKYLPRIAASGALLVVALGVVTFAQIKFAPQSAEANPVARIVLNVESWNG</sequence>
<protein>
    <submittedName>
        <fullName evidence="2">Uncharacterized protein</fullName>
    </submittedName>
</protein>
<organism evidence="2 3">
    <name type="scientific">Paraburkholderia podalyriae</name>
    <dbReference type="NCBI Taxonomy" id="1938811"/>
    <lineage>
        <taxon>Bacteria</taxon>
        <taxon>Pseudomonadati</taxon>
        <taxon>Pseudomonadota</taxon>
        <taxon>Betaproteobacteria</taxon>
        <taxon>Burkholderiales</taxon>
        <taxon>Burkholderiaceae</taxon>
        <taxon>Paraburkholderia</taxon>
    </lineage>
</organism>
<keyword evidence="3" id="KW-1185">Reference proteome</keyword>